<dbReference type="PANTHER" id="PTHR37539:SF1">
    <property type="entry name" value="ER-BOUND OXYGENASE MPAB_MPAB'_RUBBER OXYGENASE CATALYTIC DOMAIN-CONTAINING PROTEIN"/>
    <property type="match status" value="1"/>
</dbReference>
<keyword evidence="4" id="KW-1185">Reference proteome</keyword>
<reference evidence="4" key="1">
    <citation type="submission" date="2018-01" db="EMBL/GenBank/DDBJ databases">
        <title>Draft Genome Sequence of the Radioresistant Bacterium Deinococcus aerius TR0125, Isolated from the Higher Atmosphere above Japan.</title>
        <authorList>
            <person name="Satoh K."/>
            <person name="Arai H."/>
            <person name="Sanzen T."/>
            <person name="Kawaguchi Y."/>
            <person name="Hayashi H."/>
            <person name="Yokobori S."/>
            <person name="Yamagishi A."/>
            <person name="Oono Y."/>
            <person name="Narumi I."/>
        </authorList>
    </citation>
    <scope>NUCLEOTIDE SEQUENCE [LARGE SCALE GENOMIC DNA]</scope>
    <source>
        <strain evidence="4">TR0125</strain>
    </source>
</reference>
<feature type="region of interest" description="Disordered" evidence="1">
    <location>
        <begin position="375"/>
        <end position="400"/>
    </location>
</feature>
<accession>A0A2I9DUB4</accession>
<dbReference type="RefSeq" id="WP_235610358.1">
    <property type="nucleotide sequence ID" value="NZ_BFAG01000008.1"/>
</dbReference>
<evidence type="ECO:0000256" key="1">
    <source>
        <dbReference type="SAM" id="MobiDB-lite"/>
    </source>
</evidence>
<gene>
    <name evidence="3" type="ORF">DAERI_080088</name>
</gene>
<evidence type="ECO:0000259" key="2">
    <source>
        <dbReference type="Pfam" id="PF09995"/>
    </source>
</evidence>
<dbReference type="InterPro" id="IPR037473">
    <property type="entry name" value="Lcp-like"/>
</dbReference>
<feature type="domain" description="ER-bound oxygenase mpaB/mpaB'/Rubber oxygenase catalytic" evidence="2">
    <location>
        <begin position="113"/>
        <end position="326"/>
    </location>
</feature>
<organism evidence="3 4">
    <name type="scientific">Deinococcus aerius</name>
    <dbReference type="NCBI Taxonomy" id="200253"/>
    <lineage>
        <taxon>Bacteria</taxon>
        <taxon>Thermotogati</taxon>
        <taxon>Deinococcota</taxon>
        <taxon>Deinococci</taxon>
        <taxon>Deinococcales</taxon>
        <taxon>Deinococcaceae</taxon>
        <taxon>Deinococcus</taxon>
    </lineage>
</organism>
<name>A0A2I9DUB4_9DEIO</name>
<dbReference type="PANTHER" id="PTHR37539">
    <property type="entry name" value="SECRETED PROTEIN-RELATED"/>
    <property type="match status" value="1"/>
</dbReference>
<dbReference type="Pfam" id="PF09995">
    <property type="entry name" value="MPAB_Lcp_cat"/>
    <property type="match status" value="1"/>
</dbReference>
<protein>
    <recommendedName>
        <fullName evidence="2">ER-bound oxygenase mpaB/mpaB'/Rubber oxygenase catalytic domain-containing protein</fullName>
    </recommendedName>
</protein>
<proteinExistence type="predicted"/>
<evidence type="ECO:0000313" key="4">
    <source>
        <dbReference type="Proteomes" id="UP000236569"/>
    </source>
</evidence>
<comment type="caution">
    <text evidence="3">The sequence shown here is derived from an EMBL/GenBank/DDBJ whole genome shotgun (WGS) entry which is preliminary data.</text>
</comment>
<dbReference type="EMBL" id="BFAG01000008">
    <property type="protein sequence ID" value="GBF06297.1"/>
    <property type="molecule type" value="Genomic_DNA"/>
</dbReference>
<dbReference type="GO" id="GO:0016491">
    <property type="term" value="F:oxidoreductase activity"/>
    <property type="evidence" value="ECO:0007669"/>
    <property type="project" value="InterPro"/>
</dbReference>
<sequence>MNLDAARQRFGDDAVGRLARMVQLGDPLADAADAELRLHGEVARRQLRAGLLHGRQFVGEDLPAVRALLAETECVPAWVEPRRLERGSQAYLAIGNVWITLSLGPGSLTHTYSSPSIARVLVRTGNLTRMARRRIVETGVWNIVSVLPGGLARGGEGYVQNVQVRLLHARVRAALWQRGWNAAETGAPINQLEMARTWLDFTYVPFHALQTFGITFTAGELDDLYHFWQYVAHLLGVHPDLYLTVTDQARAADLLALITQTEEPASGDARELTQAMLVAVADLLQSSLPTPPPVTLDLVHAVARRLHGDPLADQLGIRKPWVRHALVPIMLGNRLRRWRERVQPGARQRTIDHTVRTFRGQLAGLQGETTYQRSAEHVPEAGLPRTVEPTPTPSRSAVKA</sequence>
<dbReference type="Proteomes" id="UP000236569">
    <property type="component" value="Unassembled WGS sequence"/>
</dbReference>
<dbReference type="InterPro" id="IPR018713">
    <property type="entry name" value="MPAB/Lcp_cat_dom"/>
</dbReference>
<evidence type="ECO:0000313" key="3">
    <source>
        <dbReference type="EMBL" id="GBF06297.1"/>
    </source>
</evidence>
<dbReference type="AlphaFoldDB" id="A0A2I9DUB4"/>